<keyword evidence="4" id="KW-0597">Phosphoprotein</keyword>
<keyword evidence="8" id="KW-0970">Cilium biogenesis/degradation</keyword>
<dbReference type="SUPFAM" id="SSF50969">
    <property type="entry name" value="YVTN repeat-like/Quinoprotein amine dehydrogenase"/>
    <property type="match status" value="1"/>
</dbReference>
<comment type="subcellular location">
    <subcellularLocation>
        <location evidence="2">Cytoplasm</location>
        <location evidence="2">Cytoskeleton</location>
        <location evidence="2">Microtubule organizing center</location>
        <location evidence="2">Centrosome</location>
        <location evidence="2">Centriolar satellite</location>
    </subcellularLocation>
    <subcellularLocation>
        <location evidence="1">Cytoplasm</location>
        <location evidence="1">Cytoskeleton</location>
        <location evidence="1">Microtubule organizing center</location>
        <location evidence="1">Centrosome</location>
        <location evidence="1">Centriole</location>
    </subcellularLocation>
</comment>
<dbReference type="SUPFAM" id="SSF50978">
    <property type="entry name" value="WD40 repeat-like"/>
    <property type="match status" value="2"/>
</dbReference>
<dbReference type="InterPro" id="IPR001680">
    <property type="entry name" value="WD40_rpt"/>
</dbReference>
<feature type="domain" description="WDR90/POC16 second beta-propeller" evidence="17">
    <location>
        <begin position="701"/>
        <end position="990"/>
    </location>
</feature>
<dbReference type="RefSeq" id="XP_030878408.1">
    <property type="nucleotide sequence ID" value="XM_031022548.1"/>
</dbReference>
<dbReference type="SUPFAM" id="SSF50998">
    <property type="entry name" value="Quinoprotein alcohol dehydrogenase-like"/>
    <property type="match status" value="1"/>
</dbReference>
<feature type="region of interest" description="Disordered" evidence="14">
    <location>
        <begin position="1028"/>
        <end position="1081"/>
    </location>
</feature>
<evidence type="ECO:0000256" key="4">
    <source>
        <dbReference type="ARBA" id="ARBA00022553"/>
    </source>
</evidence>
<evidence type="ECO:0000259" key="16">
    <source>
        <dbReference type="Pfam" id="PF23342"/>
    </source>
</evidence>
<feature type="domain" description="WDR90 4th beta-propeller" evidence="16">
    <location>
        <begin position="1496"/>
        <end position="1806"/>
    </location>
</feature>
<dbReference type="GO" id="GO:0005874">
    <property type="term" value="C:microtubule"/>
    <property type="evidence" value="ECO:0007669"/>
    <property type="project" value="UniProtKB-KW"/>
</dbReference>
<organism evidence="18 19">
    <name type="scientific">Leptonychotes weddellii</name>
    <name type="common">Weddell seal</name>
    <name type="synonym">Otaria weddellii</name>
    <dbReference type="NCBI Taxonomy" id="9713"/>
    <lineage>
        <taxon>Eukaryota</taxon>
        <taxon>Metazoa</taxon>
        <taxon>Chordata</taxon>
        <taxon>Craniata</taxon>
        <taxon>Vertebrata</taxon>
        <taxon>Euteleostomi</taxon>
        <taxon>Mammalia</taxon>
        <taxon>Eutheria</taxon>
        <taxon>Laurasiatheria</taxon>
        <taxon>Carnivora</taxon>
        <taxon>Caniformia</taxon>
        <taxon>Pinnipedia</taxon>
        <taxon>Phocidae</taxon>
        <taxon>Monachinae</taxon>
        <taxon>Lobodontini</taxon>
        <taxon>Leptonychotes</taxon>
    </lineage>
</organism>
<dbReference type="PROSITE" id="PS50294">
    <property type="entry name" value="WD_REPEATS_REGION"/>
    <property type="match status" value="2"/>
</dbReference>
<dbReference type="InterPro" id="IPR055441">
    <property type="entry name" value="Beta-prop_WDR90_POC16_2nd"/>
</dbReference>
<dbReference type="GO" id="GO:0005814">
    <property type="term" value="C:centriole"/>
    <property type="evidence" value="ECO:0007669"/>
    <property type="project" value="UniProtKB-SubCell"/>
</dbReference>
<dbReference type="Pfam" id="PF23393">
    <property type="entry name" value="Beta-prop_WDR90_POC16_2nd"/>
    <property type="match status" value="1"/>
</dbReference>
<evidence type="ECO:0000256" key="14">
    <source>
        <dbReference type="SAM" id="MobiDB-lite"/>
    </source>
</evidence>
<dbReference type="Gene3D" id="2.130.10.10">
    <property type="entry name" value="YVTN repeat-like/Quinoprotein amine dehydrogenase"/>
    <property type="match status" value="7"/>
</dbReference>
<dbReference type="InterPro" id="IPR015943">
    <property type="entry name" value="WD40/YVTN_repeat-like_dom_sf"/>
</dbReference>
<keyword evidence="18" id="KW-1185">Reference proteome</keyword>
<feature type="region of interest" description="Disordered" evidence="14">
    <location>
        <begin position="277"/>
        <end position="298"/>
    </location>
</feature>
<evidence type="ECO:0000313" key="18">
    <source>
        <dbReference type="Proteomes" id="UP000245341"/>
    </source>
</evidence>
<evidence type="ECO:0000256" key="11">
    <source>
        <dbReference type="ARBA" id="ARBA00061300"/>
    </source>
</evidence>
<dbReference type="PROSITE" id="PS00678">
    <property type="entry name" value="WD_REPEATS_1"/>
    <property type="match status" value="1"/>
</dbReference>
<dbReference type="InterPro" id="IPR036322">
    <property type="entry name" value="WD40_repeat_dom_sf"/>
</dbReference>
<dbReference type="GO" id="GO:0005929">
    <property type="term" value="C:cilium"/>
    <property type="evidence" value="ECO:0007669"/>
    <property type="project" value="UniProtKB-ARBA"/>
</dbReference>
<accession>A0A7F8QDS5</accession>
<feature type="region of interest" description="Disordered" evidence="14">
    <location>
        <begin position="1"/>
        <end position="32"/>
    </location>
</feature>
<dbReference type="FunFam" id="2.130.10.10:FF:000772">
    <property type="entry name" value="WD repeat domain 90"/>
    <property type="match status" value="1"/>
</dbReference>
<feature type="repeat" description="WD" evidence="13">
    <location>
        <begin position="689"/>
        <end position="730"/>
    </location>
</feature>
<dbReference type="GO" id="GO:0030030">
    <property type="term" value="P:cell projection organization"/>
    <property type="evidence" value="ECO:0007669"/>
    <property type="project" value="UniProtKB-KW"/>
</dbReference>
<feature type="repeat" description="WD" evidence="13">
    <location>
        <begin position="1490"/>
        <end position="1531"/>
    </location>
</feature>
<evidence type="ECO:0000256" key="1">
    <source>
        <dbReference type="ARBA" id="ARBA00004114"/>
    </source>
</evidence>
<dbReference type="FunFam" id="2.130.10.10:FF:000974">
    <property type="entry name" value="WD repeat domain 90"/>
    <property type="match status" value="1"/>
</dbReference>
<evidence type="ECO:0000256" key="7">
    <source>
        <dbReference type="ARBA" id="ARBA00022737"/>
    </source>
</evidence>
<feature type="compositionally biased region" description="Polar residues" evidence="14">
    <location>
        <begin position="279"/>
        <end position="293"/>
    </location>
</feature>
<dbReference type="FunFam" id="2.130.10.10:FF:000742">
    <property type="entry name" value="WD repeat domain 90"/>
    <property type="match status" value="1"/>
</dbReference>
<evidence type="ECO:0000256" key="10">
    <source>
        <dbReference type="ARBA" id="ARBA00060089"/>
    </source>
</evidence>
<dbReference type="InterPro" id="IPR055440">
    <property type="entry name" value="Beta-prop_WDR90_4th"/>
</dbReference>
<dbReference type="FunFam" id="2.130.10.10:FF:000522">
    <property type="entry name" value="WD repeat domain 90"/>
    <property type="match status" value="1"/>
</dbReference>
<evidence type="ECO:0000256" key="12">
    <source>
        <dbReference type="ARBA" id="ARBA00070509"/>
    </source>
</evidence>
<keyword evidence="5 13" id="KW-0853">WD repeat</keyword>
<evidence type="ECO:0000256" key="3">
    <source>
        <dbReference type="ARBA" id="ARBA00022490"/>
    </source>
</evidence>
<dbReference type="InterPro" id="IPR050630">
    <property type="entry name" value="WD_repeat_EMAP"/>
</dbReference>
<dbReference type="InterPro" id="IPR019775">
    <property type="entry name" value="WD40_repeat_CS"/>
</dbReference>
<comment type="similarity">
    <text evidence="11">Belongs to the WD repeat WDR90/POC16 family.</text>
</comment>
<proteinExistence type="inferred from homology"/>
<evidence type="ECO:0000256" key="6">
    <source>
        <dbReference type="ARBA" id="ARBA00022701"/>
    </source>
</evidence>
<evidence type="ECO:0000256" key="5">
    <source>
        <dbReference type="ARBA" id="ARBA00022574"/>
    </source>
</evidence>
<evidence type="ECO:0000256" key="9">
    <source>
        <dbReference type="ARBA" id="ARBA00023212"/>
    </source>
</evidence>
<gene>
    <name evidence="19" type="primary">WDR90</name>
</gene>
<keyword evidence="7" id="KW-0677">Repeat</keyword>
<protein>
    <recommendedName>
        <fullName evidence="12">WD repeat-containing protein 90</fullName>
    </recommendedName>
</protein>
<evidence type="ECO:0000256" key="2">
    <source>
        <dbReference type="ARBA" id="ARBA00004607"/>
    </source>
</evidence>
<name>A0A7F8QDS5_LEPWE</name>
<dbReference type="Pfam" id="PF05018">
    <property type="entry name" value="CFA20_dom"/>
    <property type="match status" value="1"/>
</dbReference>
<dbReference type="Pfam" id="PF00400">
    <property type="entry name" value="WD40"/>
    <property type="match status" value="2"/>
</dbReference>
<comment type="function">
    <text evidence="10">Microtubule-binding protein that plays a crucial role in ensuring inner core protein localization within the centriole core, as well as in maintaining the microtubule wall integrity and the overall centriole roundness and stability. Required for efficient primary cilium formation.</text>
</comment>
<dbReference type="InterPro" id="IPR011047">
    <property type="entry name" value="Quinoprotein_ADH-like_sf"/>
</dbReference>
<reference evidence="19" key="1">
    <citation type="submission" date="2025-08" db="UniProtKB">
        <authorList>
            <consortium name="RefSeq"/>
        </authorList>
    </citation>
    <scope>IDENTIFICATION</scope>
    <source>
        <tissue evidence="19">Liver</tissue>
    </source>
</reference>
<evidence type="ECO:0000259" key="17">
    <source>
        <dbReference type="Pfam" id="PF23393"/>
    </source>
</evidence>
<dbReference type="PANTHER" id="PTHR13720:SF24">
    <property type="entry name" value="WD REPEAT-CONTAINING PROTEIN 90"/>
    <property type="match status" value="1"/>
</dbReference>
<dbReference type="FunFam" id="2.130.10.10:FF:000590">
    <property type="entry name" value="WD repeat domain 90"/>
    <property type="match status" value="1"/>
</dbReference>
<dbReference type="PROSITE" id="PS50082">
    <property type="entry name" value="WD_REPEATS_2"/>
    <property type="match status" value="2"/>
</dbReference>
<dbReference type="Proteomes" id="UP000245341">
    <property type="component" value="Unplaced"/>
</dbReference>
<dbReference type="InterPro" id="IPR007714">
    <property type="entry name" value="CFA20_dom"/>
</dbReference>
<evidence type="ECO:0000256" key="8">
    <source>
        <dbReference type="ARBA" id="ARBA00022794"/>
    </source>
</evidence>
<dbReference type="SMART" id="SM00320">
    <property type="entry name" value="WD40"/>
    <property type="match status" value="19"/>
</dbReference>
<dbReference type="GO" id="GO:0034451">
    <property type="term" value="C:centriolar satellite"/>
    <property type="evidence" value="ECO:0007669"/>
    <property type="project" value="UniProtKB-SubCell"/>
</dbReference>
<keyword evidence="6" id="KW-0493">Microtubule</keyword>
<evidence type="ECO:0000256" key="13">
    <source>
        <dbReference type="PROSITE-ProRule" id="PRU00221"/>
    </source>
</evidence>
<feature type="domain" description="CFA20" evidence="15">
    <location>
        <begin position="39"/>
        <end position="224"/>
    </location>
</feature>
<dbReference type="GeneID" id="102733645"/>
<dbReference type="CTD" id="197335"/>
<dbReference type="SUPFAM" id="SSF69322">
    <property type="entry name" value="Tricorn protease domain 2"/>
    <property type="match status" value="1"/>
</dbReference>
<keyword evidence="3" id="KW-0963">Cytoplasm</keyword>
<evidence type="ECO:0000259" key="15">
    <source>
        <dbReference type="Pfam" id="PF05018"/>
    </source>
</evidence>
<evidence type="ECO:0000313" key="19">
    <source>
        <dbReference type="RefSeq" id="XP_030878408.1"/>
    </source>
</evidence>
<dbReference type="Pfam" id="PF23342">
    <property type="entry name" value="WDR90_beta-prop_4th"/>
    <property type="match status" value="1"/>
</dbReference>
<dbReference type="InterPro" id="IPR011044">
    <property type="entry name" value="Quino_amine_DH_bsu"/>
</dbReference>
<keyword evidence="9" id="KW-0206">Cytoskeleton</keyword>
<sequence length="1821" mass="195395">MAKGLEAHSGMPPLTGGDLASGDAPSCPWGSSHHHGSPVWQHPFLNVFRHFKVGEWKRSTKEGDVAPVTDKTLRCTVYRVRGSVSAGNYIQLPKTSTQSLGLTGRYLYVLFRPLPAKHFVIHLDVATEDSQVIRVSFSNLFKEFKSTATWLQFPFICEAGLSVKELASVALSGARWTCLQLDLHDILLVYLNRRYGHLKSVKLCASLLVKSLYTSDLCFDPDFLGRMLQVLPHPVAFSNPFQDTLPSMVQMFGPTASCQAPSVPRPLPEVSLFCERSEVPSTNGPSDRSQECSTGPEVTDKHAAGNGVHVSAPKPTMVPVALEDVAVHELSDRKQNGQEMALDKNLFQPRSFLPDPILRLKGVIGFGGHSTKWALWTKDGAAVVYPCHAVIVVLHIDTREQRFFLGHTDKVSALALDGSSLLLASAQARPPSMLRLWDFHTGECLSLFRSPAHVLCSLSFSNSGALLCGVGKDRHGRTMVVAWGTAQVGRGGAATLLAKVHTRVDIQAFEVALFDETRMASCGQGSVQLWRLRGGQLRSCPVDLGEHRVLELTDLAFGRAQDGHMLYVCGRSGHILEIDHQRMAVRHARRLLPTRSPGGPLSQKQTFSSGPGICISSLSVSQALCAMGSEDGYLRLWPLDFSSVLLEAEHEGPVTSVCISPDGQRVLSTTSSGHLGFLDIPSQEYSMLVRSHTAPVLALATEGSRGQLATVSQDHTVRVWDLATLQQLYDLRSPEEAPCTIAFHPMRPALFCGFSSGAVRSFSLEAAEVLVEHRCHRGPVTGLAASPDGSLLFSSCSWGTLAQYHCASTPCRVLRVAANMVCRDAHPTPNALVVSGDSRLLAFVGPSRHVVTVMNAASLEELLQIDVGALDLASSRLDSAVAVCFGPGPPGHLLVSTSSNTVTVLDTTSGRVVRELPGVHPVACPSLALSRDARFLLTATDRAIKVWDYPMKACPGCQVYIGHSEPIHAVAFTPDQQQLLSVGDAIFLWDILGPLERSPPGSAGDSPGAPPTCETSLDAKQLEDTVSGANGLPRQQVPEPSPASPLQLGICAGPLKGDGGAFSLSDEEGPSEESHSPEGLHQASSLPMLVKEASGAGDGVWGSPGAPWGLSMGPHPHNWSSARSIGRAQVHPSARPDCYRHFLARHKTSPLVRSASVSDASVERLLLKAVVGYNGNGRANVVWKPDTGFFAYTCGCLVVVEDLHSGAQQHWLGHPEEISTLALSHDAQVLASASGCSGTASRCHIRIWNVPGGSCRHLISYHSTAVQALAFSPDDKLLVTLGDYGDRTLALWSMATHELLSSTRLPAPVHGVAFNPRDAGELACVGQGAITLWLLQQRGTSLRLQVRREPIPEEVGASELTSLCFGAAPLLYCGSNTGRVCVWDASVGRCFLAWDADDGEIGVLLCSGARLLSGSNTRRLRLWAVGTVPELRCKGSRARSSSVLMERELTLDGAVVSAVFHDSMDMGVVGTTAGTLWYISWAEGTSTRLISGHRSKVNEVVFSPGASHWATCSDDGSVRVWSLASMELLIQFQVLNQSCLCLAWSPPSCGSPEQQQVVAGYSDGTLRVFSIARIAMQLKMHPHQAALTAVAYSADGQIILSGDKNGLVAVSRPRTGMTFRVLSDHRGALISTIQSTNKEYGDFGAQGADLWLAASSDQRISIWAADWPRGRCELVDWLSSPSPTLMEVASHPLPCLVAFCPWDGALLVCAGLGVHPEVAFYNLHQKQVVERIPLPFYAVSLSLSPGAHLVAIGFAEHVLRLVDCESGAVRDFAGHDDVVQLCRFAPSARLLFSVAHSDILVWEVTGHWASGGASSSGLPLG</sequence>
<dbReference type="PANTHER" id="PTHR13720">
    <property type="entry name" value="WD-40 REPEAT PROTEIN"/>
    <property type="match status" value="1"/>
</dbReference>